<dbReference type="SMART" id="SM01134">
    <property type="entry name" value="DeoRC"/>
    <property type="match status" value="1"/>
</dbReference>
<dbReference type="InterPro" id="IPR050313">
    <property type="entry name" value="Carb_Metab_HTH_regulators"/>
</dbReference>
<evidence type="ECO:0000256" key="2">
    <source>
        <dbReference type="ARBA" id="ARBA00023163"/>
    </source>
</evidence>
<evidence type="ECO:0000313" key="4">
    <source>
        <dbReference type="EMBL" id="PRZ11610.1"/>
    </source>
</evidence>
<dbReference type="SMART" id="SM00420">
    <property type="entry name" value="HTH_DEOR"/>
    <property type="match status" value="1"/>
</dbReference>
<dbReference type="AlphaFoldDB" id="A0A2T0YAC5"/>
<dbReference type="InterPro" id="IPR036390">
    <property type="entry name" value="WH_DNA-bd_sf"/>
</dbReference>
<keyword evidence="1" id="KW-0805">Transcription regulation</keyword>
<keyword evidence="2" id="KW-0804">Transcription</keyword>
<dbReference type="Gene3D" id="1.10.10.10">
    <property type="entry name" value="Winged helix-like DNA-binding domain superfamily/Winged helix DNA-binding domain"/>
    <property type="match status" value="1"/>
</dbReference>
<comment type="caution">
    <text evidence="4">The sequence shown here is derived from an EMBL/GenBank/DDBJ whole genome shotgun (WGS) entry which is preliminary data.</text>
</comment>
<dbReference type="SUPFAM" id="SSF100950">
    <property type="entry name" value="NagB/RpiA/CoA transferase-like"/>
    <property type="match status" value="1"/>
</dbReference>
<dbReference type="Proteomes" id="UP000238217">
    <property type="component" value="Unassembled WGS sequence"/>
</dbReference>
<dbReference type="PROSITE" id="PS51000">
    <property type="entry name" value="HTH_DEOR_2"/>
    <property type="match status" value="1"/>
</dbReference>
<dbReference type="Pfam" id="PF08220">
    <property type="entry name" value="HTH_DeoR"/>
    <property type="match status" value="1"/>
</dbReference>
<dbReference type="EMBL" id="PVTY01000042">
    <property type="protein sequence ID" value="PRZ11610.1"/>
    <property type="molecule type" value="Genomic_DNA"/>
</dbReference>
<dbReference type="PANTHER" id="PTHR30363">
    <property type="entry name" value="HTH-TYPE TRANSCRIPTIONAL REGULATOR SRLR-RELATED"/>
    <property type="match status" value="1"/>
</dbReference>
<dbReference type="InterPro" id="IPR036388">
    <property type="entry name" value="WH-like_DNA-bd_sf"/>
</dbReference>
<gene>
    <name evidence="4" type="ORF">BCL67_1423</name>
</gene>
<reference evidence="4 5" key="1">
    <citation type="submission" date="2018-03" db="EMBL/GenBank/DDBJ databases">
        <title>Comparative analysis of microorganisms from saline springs in Andes Mountain Range, Colombia.</title>
        <authorList>
            <person name="Rubin E."/>
        </authorList>
    </citation>
    <scope>NUCLEOTIDE SEQUENCE [LARGE SCALE GENOMIC DNA]</scope>
    <source>
        <strain evidence="4 5">CG 35</strain>
    </source>
</reference>
<dbReference type="Gene3D" id="3.40.50.1360">
    <property type="match status" value="1"/>
</dbReference>
<evidence type="ECO:0000256" key="1">
    <source>
        <dbReference type="ARBA" id="ARBA00023015"/>
    </source>
</evidence>
<dbReference type="InterPro" id="IPR001034">
    <property type="entry name" value="DeoR_HTH"/>
</dbReference>
<dbReference type="Pfam" id="PF00455">
    <property type="entry name" value="DeoRC"/>
    <property type="match status" value="1"/>
</dbReference>
<dbReference type="InterPro" id="IPR014036">
    <property type="entry name" value="DeoR-like_C"/>
</dbReference>
<name>A0A2T0YAC5_9MICC</name>
<protein>
    <submittedName>
        <fullName evidence="4">DeoR family transcriptional regulator</fullName>
    </submittedName>
</protein>
<dbReference type="InterPro" id="IPR037171">
    <property type="entry name" value="NagB/RpiA_transferase-like"/>
</dbReference>
<dbReference type="GO" id="GO:0003700">
    <property type="term" value="F:DNA-binding transcription factor activity"/>
    <property type="evidence" value="ECO:0007669"/>
    <property type="project" value="InterPro"/>
</dbReference>
<proteinExistence type="predicted"/>
<feature type="domain" description="HTH deoR-type" evidence="3">
    <location>
        <begin position="10"/>
        <end position="65"/>
    </location>
</feature>
<dbReference type="SUPFAM" id="SSF46785">
    <property type="entry name" value="Winged helix' DNA-binding domain"/>
    <property type="match status" value="1"/>
</dbReference>
<keyword evidence="5" id="KW-1185">Reference proteome</keyword>
<evidence type="ECO:0000259" key="3">
    <source>
        <dbReference type="PROSITE" id="PS51000"/>
    </source>
</evidence>
<dbReference type="PRINTS" id="PR00037">
    <property type="entry name" value="HTHLACR"/>
</dbReference>
<evidence type="ECO:0000313" key="5">
    <source>
        <dbReference type="Proteomes" id="UP000238217"/>
    </source>
</evidence>
<organism evidence="4 5">
    <name type="scientific">Nesterenkonia sandarakina</name>
    <dbReference type="NCBI Taxonomy" id="272918"/>
    <lineage>
        <taxon>Bacteria</taxon>
        <taxon>Bacillati</taxon>
        <taxon>Actinomycetota</taxon>
        <taxon>Actinomycetes</taxon>
        <taxon>Micrococcales</taxon>
        <taxon>Micrococcaceae</taxon>
        <taxon>Nesterenkonia</taxon>
    </lineage>
</organism>
<sequence length="274" mass="29437">MAERSRTTAEARRELILDRLRDGTGSVHVEDLSSVFGVSVATIRRDLESMGRNGLITRTYGGAVLGSLRAEQTLREREISNASAKDAIARKAAALVTPGSTVLLDAGTTTGQLSRYLARIPGLTVFTNGLNALNVLIESDLDIQVVALGGTLRRTNQAMMGPQAETIVRSVYADFAFLGTDCLDVQRGFSSRTLEQNSLKQLMSAQSRRTIIVADSSKLNTTWSTYWAALPSPCEIVTDGDAGEQVLSPFQTAKNINLTVCQLDPSGEKQSLAG</sequence>
<accession>A0A2T0YAC5</accession>
<dbReference type="PANTHER" id="PTHR30363:SF44">
    <property type="entry name" value="AGA OPERON TRANSCRIPTIONAL REPRESSOR-RELATED"/>
    <property type="match status" value="1"/>
</dbReference>